<evidence type="ECO:0000256" key="1">
    <source>
        <dbReference type="SAM" id="MobiDB-lite"/>
    </source>
</evidence>
<keyword evidence="4" id="KW-1185">Reference proteome</keyword>
<reference evidence="3 4" key="1">
    <citation type="submission" date="2019-09" db="EMBL/GenBank/DDBJ databases">
        <title>Draft genome of the ectomycorrhizal ascomycete Sphaerosporella brunnea.</title>
        <authorList>
            <consortium name="DOE Joint Genome Institute"/>
            <person name="Benucci G.M."/>
            <person name="Marozzi G."/>
            <person name="Antonielli L."/>
            <person name="Sanchez S."/>
            <person name="Marco P."/>
            <person name="Wang X."/>
            <person name="Falini L.B."/>
            <person name="Barry K."/>
            <person name="Haridas S."/>
            <person name="Lipzen A."/>
            <person name="Labutti K."/>
            <person name="Grigoriev I.V."/>
            <person name="Murat C."/>
            <person name="Martin F."/>
            <person name="Albertini E."/>
            <person name="Donnini D."/>
            <person name="Bonito G."/>
        </authorList>
    </citation>
    <scope>NUCLEOTIDE SEQUENCE [LARGE SCALE GENOMIC DNA]</scope>
    <source>
        <strain evidence="3 4">Sb_GMNB300</strain>
    </source>
</reference>
<evidence type="ECO:0000313" key="3">
    <source>
        <dbReference type="EMBL" id="KAA8894790.1"/>
    </source>
</evidence>
<dbReference type="EMBL" id="VXIS01000311">
    <property type="protein sequence ID" value="KAA8894790.1"/>
    <property type="molecule type" value="Genomic_DNA"/>
</dbReference>
<dbReference type="Pfam" id="PF25534">
    <property type="entry name" value="DUF7918"/>
    <property type="match status" value="1"/>
</dbReference>
<dbReference type="PANTHER" id="PTHR36223">
    <property type="entry name" value="BETA-LACTAMASE-TYPE TRANSPEPTIDASE FOLD DOMAIN CONTAINING PROTEIN"/>
    <property type="match status" value="1"/>
</dbReference>
<dbReference type="Proteomes" id="UP000326924">
    <property type="component" value="Unassembled WGS sequence"/>
</dbReference>
<dbReference type="InterPro" id="IPR057678">
    <property type="entry name" value="DUF7918"/>
</dbReference>
<organism evidence="3 4">
    <name type="scientific">Sphaerosporella brunnea</name>
    <dbReference type="NCBI Taxonomy" id="1250544"/>
    <lineage>
        <taxon>Eukaryota</taxon>
        <taxon>Fungi</taxon>
        <taxon>Dikarya</taxon>
        <taxon>Ascomycota</taxon>
        <taxon>Pezizomycotina</taxon>
        <taxon>Pezizomycetes</taxon>
        <taxon>Pezizales</taxon>
        <taxon>Pyronemataceae</taxon>
        <taxon>Sphaerosporella</taxon>
    </lineage>
</organism>
<dbReference type="PANTHER" id="PTHR36223:SF1">
    <property type="entry name" value="TRANSCRIPTION ELONGATION FACTOR EAF N-TERMINAL DOMAIN-CONTAINING PROTEIN"/>
    <property type="match status" value="1"/>
</dbReference>
<comment type="caution">
    <text evidence="3">The sequence shown here is derived from an EMBL/GenBank/DDBJ whole genome shotgun (WGS) entry which is preliminary data.</text>
</comment>
<accession>A0A5J5EHA8</accession>
<dbReference type="OrthoDB" id="3364132at2759"/>
<gene>
    <name evidence="3" type="ORF">FN846DRAFT_1024866</name>
</gene>
<feature type="region of interest" description="Disordered" evidence="1">
    <location>
        <begin position="265"/>
        <end position="316"/>
    </location>
</feature>
<sequence length="316" mass="35150">MVRLLNFDCGIRVEGALLKEFTDPQDLALKGGDPPTAIVYVKAEEGKKFGIEFKTVDDVGIAPAANGVCWNIMFNGDKIGKGWISEPGRTQCVDFHSYQDTDGRWLQRNFVFSKLDVTEDGNPKDKKAINLEALGEITINVRRYRVTGPSYLARNADGFKETTNQTKSVHEKQLKGHDISHTVGMSQPIATSNPTVVPGVFVDPETPYAIIKFRYRSERALKGLGLIPRTPLPSLSPEPHKSSDAERASIDAMSREDLEAELLRLRRASQPKVKPENAPRRFKREHTRSVIPADSATQARKKRKAPKVIDLTGDSD</sequence>
<evidence type="ECO:0000259" key="2">
    <source>
        <dbReference type="Pfam" id="PF25534"/>
    </source>
</evidence>
<name>A0A5J5EHA8_9PEZI</name>
<feature type="region of interest" description="Disordered" evidence="1">
    <location>
        <begin position="228"/>
        <end position="249"/>
    </location>
</feature>
<dbReference type="AlphaFoldDB" id="A0A5J5EHA8"/>
<proteinExistence type="predicted"/>
<feature type="compositionally biased region" description="Basic and acidic residues" evidence="1">
    <location>
        <begin position="238"/>
        <end position="249"/>
    </location>
</feature>
<evidence type="ECO:0000313" key="4">
    <source>
        <dbReference type="Proteomes" id="UP000326924"/>
    </source>
</evidence>
<feature type="domain" description="DUF7918" evidence="2">
    <location>
        <begin position="8"/>
        <end position="230"/>
    </location>
</feature>
<dbReference type="InParanoid" id="A0A5J5EHA8"/>
<protein>
    <recommendedName>
        <fullName evidence="2">DUF7918 domain-containing protein</fullName>
    </recommendedName>
</protein>